<evidence type="ECO:0000256" key="5">
    <source>
        <dbReference type="ARBA" id="ARBA00022741"/>
    </source>
</evidence>
<name>A0A6J4TXD4_9ACTN</name>
<dbReference type="SUPFAM" id="SSF52440">
    <property type="entry name" value="PreATP-grasp domain"/>
    <property type="match status" value="1"/>
</dbReference>
<evidence type="ECO:0000256" key="11">
    <source>
        <dbReference type="PIRSR" id="PIRSR039102-1"/>
    </source>
</evidence>
<evidence type="ECO:0000256" key="9">
    <source>
        <dbReference type="ARBA" id="ARBA00023316"/>
    </source>
</evidence>
<dbReference type="GO" id="GO:0008716">
    <property type="term" value="F:D-alanine-D-alanine ligase activity"/>
    <property type="evidence" value="ECO:0007669"/>
    <property type="project" value="UniProtKB-UniRule"/>
</dbReference>
<keyword evidence="9 10" id="KW-0961">Cell wall biogenesis/degradation</keyword>
<dbReference type="EMBL" id="CADCVS010000523">
    <property type="protein sequence ID" value="CAA9533270.1"/>
    <property type="molecule type" value="Genomic_DNA"/>
</dbReference>
<dbReference type="EC" id="6.3.2.4" evidence="10"/>
<evidence type="ECO:0000256" key="6">
    <source>
        <dbReference type="ARBA" id="ARBA00022840"/>
    </source>
</evidence>
<dbReference type="PIRSF" id="PIRSF039102">
    <property type="entry name" value="Ddl/VanB"/>
    <property type="match status" value="1"/>
</dbReference>
<gene>
    <name evidence="10" type="primary">ddl</name>
    <name evidence="15" type="ORF">AVDCRST_MAG30-3980</name>
</gene>
<dbReference type="GO" id="GO:0071555">
    <property type="term" value="P:cell wall organization"/>
    <property type="evidence" value="ECO:0007669"/>
    <property type="project" value="UniProtKB-KW"/>
</dbReference>
<proteinExistence type="inferred from homology"/>
<dbReference type="InterPro" id="IPR000291">
    <property type="entry name" value="D-Ala_lig_Van_CS"/>
</dbReference>
<comment type="cofactor">
    <cofactor evidence="12">
        <name>Mg(2+)</name>
        <dbReference type="ChEBI" id="CHEBI:18420"/>
    </cofactor>
    <cofactor evidence="12">
        <name>Mn(2+)</name>
        <dbReference type="ChEBI" id="CHEBI:29035"/>
    </cofactor>
    <text evidence="12">Binds 2 magnesium or manganese ions per subunit.</text>
</comment>
<dbReference type="InterPro" id="IPR011095">
    <property type="entry name" value="Dala_Dala_lig_C"/>
</dbReference>
<keyword evidence="4 10" id="KW-0436">Ligase</keyword>
<feature type="active site" evidence="11">
    <location>
        <position position="14"/>
    </location>
</feature>
<dbReference type="PROSITE" id="PS00844">
    <property type="entry name" value="DALA_DALA_LIGASE_2"/>
    <property type="match status" value="1"/>
</dbReference>
<dbReference type="GO" id="GO:0005524">
    <property type="term" value="F:ATP binding"/>
    <property type="evidence" value="ECO:0007669"/>
    <property type="project" value="UniProtKB-UniRule"/>
</dbReference>
<keyword evidence="5 13" id="KW-0547">Nucleotide-binding</keyword>
<evidence type="ECO:0000256" key="2">
    <source>
        <dbReference type="ARBA" id="ARBA00010871"/>
    </source>
</evidence>
<comment type="pathway">
    <text evidence="10">Cell wall biogenesis; peptidoglycan biosynthesis.</text>
</comment>
<dbReference type="Gene3D" id="3.30.470.20">
    <property type="entry name" value="ATP-grasp fold, B domain"/>
    <property type="match status" value="1"/>
</dbReference>
<dbReference type="InterPro" id="IPR013815">
    <property type="entry name" value="ATP_grasp_subdomain_1"/>
</dbReference>
<keyword evidence="3 10" id="KW-0963">Cytoplasm</keyword>
<feature type="binding site" evidence="12">
    <location>
        <position position="276"/>
    </location>
    <ligand>
        <name>Mg(2+)</name>
        <dbReference type="ChEBI" id="CHEBI:18420"/>
        <label>2</label>
    </ligand>
</feature>
<dbReference type="GO" id="GO:0005737">
    <property type="term" value="C:cytoplasm"/>
    <property type="evidence" value="ECO:0007669"/>
    <property type="project" value="UniProtKB-SubCell"/>
</dbReference>
<evidence type="ECO:0000313" key="15">
    <source>
        <dbReference type="EMBL" id="CAA9533270.1"/>
    </source>
</evidence>
<keyword evidence="6 13" id="KW-0067">ATP-binding</keyword>
<dbReference type="NCBIfam" id="NF002378">
    <property type="entry name" value="PRK01372.1"/>
    <property type="match status" value="1"/>
</dbReference>
<accession>A0A6J4TXD4</accession>
<feature type="binding site" evidence="12">
    <location>
        <position position="278"/>
    </location>
    <ligand>
        <name>Mg(2+)</name>
        <dbReference type="ChEBI" id="CHEBI:18420"/>
        <label>2</label>
    </ligand>
</feature>
<dbReference type="PANTHER" id="PTHR23132">
    <property type="entry name" value="D-ALANINE--D-ALANINE LIGASE"/>
    <property type="match status" value="1"/>
</dbReference>
<evidence type="ECO:0000256" key="8">
    <source>
        <dbReference type="ARBA" id="ARBA00022984"/>
    </source>
</evidence>
<dbReference type="InterPro" id="IPR011127">
    <property type="entry name" value="Dala_Dala_lig_N"/>
</dbReference>
<evidence type="ECO:0000259" key="14">
    <source>
        <dbReference type="PROSITE" id="PS50975"/>
    </source>
</evidence>
<sequence length="316" mass="33835">MSRVAVLKGGRSFERSVSLKSGARVEDALERLGHEVIAIDAGHDLVDRLLAERPDVAFVALHGPEGEDGTVQELLELVGIPYTASGPSACIRCTDKVLAKHLMRDAGIPTPDFFAFNETAFKELGAAAALPAIEERLAFPIVVKPAGGGSALGIKFAADAEAVPAALIAGFSYDSKVLLERHVAGRDLAVSVLEGPDGAQPLPVVEAVPRDGDFYDFEARYEIGRTSFACPADLDDELTWRTQELALRVYELFGCYGFARIDLMLEEATGDLYVLEANAIPGLTETSLLPQAAEAAGIGFDELVGRVLLLAEQRRR</sequence>
<dbReference type="AlphaFoldDB" id="A0A6J4TXD4"/>
<feature type="binding site" evidence="12">
    <location>
        <position position="276"/>
    </location>
    <ligand>
        <name>Mg(2+)</name>
        <dbReference type="ChEBI" id="CHEBI:18420"/>
        <label>1</label>
    </ligand>
</feature>
<comment type="catalytic activity">
    <reaction evidence="10">
        <text>2 D-alanine + ATP = D-alanyl-D-alanine + ADP + phosphate + H(+)</text>
        <dbReference type="Rhea" id="RHEA:11224"/>
        <dbReference type="ChEBI" id="CHEBI:15378"/>
        <dbReference type="ChEBI" id="CHEBI:30616"/>
        <dbReference type="ChEBI" id="CHEBI:43474"/>
        <dbReference type="ChEBI" id="CHEBI:57416"/>
        <dbReference type="ChEBI" id="CHEBI:57822"/>
        <dbReference type="ChEBI" id="CHEBI:456216"/>
        <dbReference type="EC" id="6.3.2.4"/>
    </reaction>
</comment>
<keyword evidence="12" id="KW-0479">Metal-binding</keyword>
<organism evidence="15">
    <name type="scientific">uncultured Solirubrobacteraceae bacterium</name>
    <dbReference type="NCBI Taxonomy" id="1162706"/>
    <lineage>
        <taxon>Bacteria</taxon>
        <taxon>Bacillati</taxon>
        <taxon>Actinomycetota</taxon>
        <taxon>Thermoleophilia</taxon>
        <taxon>Solirubrobacterales</taxon>
        <taxon>Solirubrobacteraceae</taxon>
        <taxon>environmental samples</taxon>
    </lineage>
</organism>
<dbReference type="NCBIfam" id="TIGR01205">
    <property type="entry name" value="D_ala_D_alaTIGR"/>
    <property type="match status" value="1"/>
</dbReference>
<dbReference type="GO" id="GO:0008360">
    <property type="term" value="P:regulation of cell shape"/>
    <property type="evidence" value="ECO:0007669"/>
    <property type="project" value="UniProtKB-KW"/>
</dbReference>
<dbReference type="GO" id="GO:0046872">
    <property type="term" value="F:metal ion binding"/>
    <property type="evidence" value="ECO:0007669"/>
    <property type="project" value="UniProtKB-KW"/>
</dbReference>
<dbReference type="Gene3D" id="3.40.50.20">
    <property type="match status" value="1"/>
</dbReference>
<dbReference type="PANTHER" id="PTHR23132:SF23">
    <property type="entry name" value="D-ALANINE--D-ALANINE LIGASE B"/>
    <property type="match status" value="1"/>
</dbReference>
<dbReference type="Pfam" id="PF07478">
    <property type="entry name" value="Dala_Dala_lig_C"/>
    <property type="match status" value="1"/>
</dbReference>
<evidence type="ECO:0000256" key="3">
    <source>
        <dbReference type="ARBA" id="ARBA00022490"/>
    </source>
</evidence>
<dbReference type="Gene3D" id="3.30.1490.20">
    <property type="entry name" value="ATP-grasp fold, A domain"/>
    <property type="match status" value="1"/>
</dbReference>
<keyword evidence="12" id="KW-0460">Magnesium</keyword>
<dbReference type="InterPro" id="IPR016185">
    <property type="entry name" value="PreATP-grasp_dom_sf"/>
</dbReference>
<comment type="similarity">
    <text evidence="2 10">Belongs to the D-alanine--D-alanine ligase family.</text>
</comment>
<dbReference type="GO" id="GO:0009252">
    <property type="term" value="P:peptidoglycan biosynthetic process"/>
    <property type="evidence" value="ECO:0007669"/>
    <property type="project" value="UniProtKB-UniRule"/>
</dbReference>
<evidence type="ECO:0000256" key="13">
    <source>
        <dbReference type="PROSITE-ProRule" id="PRU00409"/>
    </source>
</evidence>
<keyword evidence="12" id="KW-0464">Manganese</keyword>
<dbReference type="SMART" id="SM01209">
    <property type="entry name" value="GARS_A"/>
    <property type="match status" value="1"/>
</dbReference>
<feature type="binding site" evidence="12">
    <location>
        <position position="262"/>
    </location>
    <ligand>
        <name>Mg(2+)</name>
        <dbReference type="ChEBI" id="CHEBI:18420"/>
        <label>1</label>
    </ligand>
</feature>
<feature type="domain" description="ATP-grasp" evidence="14">
    <location>
        <begin position="100"/>
        <end position="309"/>
    </location>
</feature>
<evidence type="ECO:0000256" key="10">
    <source>
        <dbReference type="HAMAP-Rule" id="MF_00047"/>
    </source>
</evidence>
<dbReference type="HAMAP" id="MF_00047">
    <property type="entry name" value="Dala_Dala_lig"/>
    <property type="match status" value="1"/>
</dbReference>
<dbReference type="PROSITE" id="PS50975">
    <property type="entry name" value="ATP_GRASP"/>
    <property type="match status" value="1"/>
</dbReference>
<dbReference type="Pfam" id="PF01820">
    <property type="entry name" value="Dala_Dala_lig_N"/>
    <property type="match status" value="1"/>
</dbReference>
<protein>
    <recommendedName>
        <fullName evidence="10">D-alanine--D-alanine ligase</fullName>
        <ecNumber evidence="10">6.3.2.4</ecNumber>
    </recommendedName>
    <alternativeName>
        <fullName evidence="10">D-Ala-D-Ala ligase</fullName>
    </alternativeName>
    <alternativeName>
        <fullName evidence="10">D-alanylalanine synthetase</fullName>
    </alternativeName>
</protein>
<keyword evidence="7 10" id="KW-0133">Cell shape</keyword>
<evidence type="ECO:0000256" key="4">
    <source>
        <dbReference type="ARBA" id="ARBA00022598"/>
    </source>
</evidence>
<evidence type="ECO:0000256" key="12">
    <source>
        <dbReference type="PIRSR" id="PIRSR039102-3"/>
    </source>
</evidence>
<dbReference type="InterPro" id="IPR011761">
    <property type="entry name" value="ATP-grasp"/>
</dbReference>
<keyword evidence="8 10" id="KW-0573">Peptidoglycan synthesis</keyword>
<reference evidence="15" key="1">
    <citation type="submission" date="2020-02" db="EMBL/GenBank/DDBJ databases">
        <authorList>
            <person name="Meier V. D."/>
        </authorList>
    </citation>
    <scope>NUCLEOTIDE SEQUENCE</scope>
    <source>
        <strain evidence="15">AVDCRST_MAG30</strain>
    </source>
</reference>
<dbReference type="InterPro" id="IPR005905">
    <property type="entry name" value="D_ala_D_ala"/>
</dbReference>
<feature type="active site" evidence="11">
    <location>
        <position position="150"/>
    </location>
</feature>
<dbReference type="UniPathway" id="UPA00219"/>
<evidence type="ECO:0000256" key="7">
    <source>
        <dbReference type="ARBA" id="ARBA00022960"/>
    </source>
</evidence>
<evidence type="ECO:0000256" key="1">
    <source>
        <dbReference type="ARBA" id="ARBA00004496"/>
    </source>
</evidence>
<dbReference type="SUPFAM" id="SSF56059">
    <property type="entry name" value="Glutathione synthetase ATP-binding domain-like"/>
    <property type="match status" value="1"/>
</dbReference>
<comment type="subcellular location">
    <subcellularLocation>
        <location evidence="1 10">Cytoplasm</location>
    </subcellularLocation>
</comment>
<comment type="function">
    <text evidence="10">Cell wall formation.</text>
</comment>
<feature type="active site" evidence="11">
    <location>
        <position position="287"/>
    </location>
</feature>